<reference evidence="3" key="2">
    <citation type="submission" date="2021-01" db="EMBL/GenBank/DDBJ databases">
        <title>Chromosome-level genome assembly of a human fungal pathogen reveals clustering of transcriptionally co-regulated genes.</title>
        <authorList>
            <person name="Voorhies M."/>
            <person name="Cohen S."/>
            <person name="Shea T.P."/>
            <person name="Petrus S."/>
            <person name="Munoz J.F."/>
            <person name="Poplawski S."/>
            <person name="Goldman W.E."/>
            <person name="Michael T."/>
            <person name="Cuomo C.A."/>
            <person name="Sil A."/>
            <person name="Beyhan S."/>
        </authorList>
    </citation>
    <scope>NUCLEOTIDE SEQUENCE</scope>
    <source>
        <strain evidence="3">H88</strain>
    </source>
</reference>
<reference evidence="4" key="1">
    <citation type="submission" date="2008-07" db="EMBL/GenBank/DDBJ databases">
        <title>Annotation of Ajellomyces capsulatus strain H88.</title>
        <authorList>
            <person name="Champion M."/>
            <person name="Cuomo C."/>
            <person name="Ma L.-J."/>
            <person name="Henn M.R."/>
            <person name="Sil A."/>
            <person name="Goldman B."/>
            <person name="Young S.K."/>
            <person name="Kodira C.D."/>
            <person name="Zeng Q."/>
            <person name="Koehrsen M."/>
            <person name="Alvarado L."/>
            <person name="Berlin A."/>
            <person name="Borenstein D."/>
            <person name="Chen Z."/>
            <person name="Engels R."/>
            <person name="Freedman E."/>
            <person name="Gellesch M."/>
            <person name="Goldberg J."/>
            <person name="Griggs A."/>
            <person name="Gujja S."/>
            <person name="Heiman D."/>
            <person name="Hepburn T."/>
            <person name="Howarth C."/>
            <person name="Jen D."/>
            <person name="Larson L."/>
            <person name="Lewis B."/>
            <person name="Mehta T."/>
            <person name="Park D."/>
            <person name="Pearson M."/>
            <person name="Roberts A."/>
            <person name="Saif S."/>
            <person name="Shea T."/>
            <person name="Shenoy N."/>
            <person name="Sisk P."/>
            <person name="Stolte C."/>
            <person name="Sykes S."/>
            <person name="Walk T."/>
            <person name="White J."/>
            <person name="Yandava C."/>
            <person name="Klein B."/>
            <person name="McEwen J.G."/>
            <person name="Puccia R."/>
            <person name="Goldman G.H."/>
            <person name="Felipe M.S."/>
            <person name="Nino-Vega G."/>
            <person name="San-Blas G."/>
            <person name="Taylor J."/>
            <person name="Mendoza L."/>
            <person name="Galagan J."/>
            <person name="Nusbaum C."/>
            <person name="Birren B."/>
        </authorList>
    </citation>
    <scope>NUCLEOTIDE SEQUENCE [LARGE SCALE GENOMIC DNA]</scope>
    <source>
        <strain evidence="4">H88</strain>
    </source>
</reference>
<evidence type="ECO:0000313" key="4">
    <source>
        <dbReference type="Proteomes" id="UP000008142"/>
    </source>
</evidence>
<evidence type="ECO:0000313" key="2">
    <source>
        <dbReference type="EMBL" id="EGC42565.1"/>
    </source>
</evidence>
<dbReference type="OrthoDB" id="4155294at2759"/>
<dbReference type="EMBL" id="DS990645">
    <property type="protein sequence ID" value="EGC42565.1"/>
    <property type="molecule type" value="Genomic_DNA"/>
</dbReference>
<dbReference type="HOGENOM" id="CLU_039850_0_0_1"/>
<dbReference type="OMA" id="DWCMSIS"/>
<accession>F0UW55</accession>
<organism evidence="4">
    <name type="scientific">Ajellomyces capsulatus (strain H88)</name>
    <name type="common">Darling's disease fungus</name>
    <name type="synonym">Histoplasma capsulatum</name>
    <dbReference type="NCBI Taxonomy" id="544711"/>
    <lineage>
        <taxon>Eukaryota</taxon>
        <taxon>Fungi</taxon>
        <taxon>Dikarya</taxon>
        <taxon>Ascomycota</taxon>
        <taxon>Pezizomycotina</taxon>
        <taxon>Eurotiomycetes</taxon>
        <taxon>Eurotiomycetidae</taxon>
        <taxon>Onygenales</taxon>
        <taxon>Ajellomycetaceae</taxon>
        <taxon>Histoplasma</taxon>
    </lineage>
</organism>
<evidence type="ECO:0000256" key="1">
    <source>
        <dbReference type="SAM" id="MobiDB-lite"/>
    </source>
</evidence>
<name>F0UW55_AJEC8</name>
<evidence type="ECO:0000313" key="3">
    <source>
        <dbReference type="EMBL" id="QSS57394.1"/>
    </source>
</evidence>
<gene>
    <name evidence="2" type="ORF">HCEG_09347</name>
    <name evidence="3" type="ORF">I7I53_11553</name>
</gene>
<dbReference type="EMBL" id="CP069107">
    <property type="protein sequence ID" value="QSS57394.1"/>
    <property type="molecule type" value="Genomic_DNA"/>
</dbReference>
<dbReference type="VEuPathDB" id="FungiDB:I7I53_11553"/>
<dbReference type="AlphaFoldDB" id="F0UW55"/>
<dbReference type="Proteomes" id="UP000663419">
    <property type="component" value="Chromosome 6"/>
</dbReference>
<dbReference type="Proteomes" id="UP000008142">
    <property type="component" value="Unassembled WGS sequence"/>
</dbReference>
<proteinExistence type="predicted"/>
<sequence>MATITAPTEIGEVLSVTPRNESGSRKRKATPSPELSSPRKCLILSPSGAVASGSTVIRLGDVPLFAPSRRLFPSGEAIIDNRSPAEMTHARPDPPESSTPAFQFPPSRHIVLPFNLRQNRVFGENSKLLFRLFPETKAVSFDGYFLVYWLGTLPPKPWPTTIAGVQPYFTTDPNDEGPTPPIKRKSKSRLRVAAEIDATNLQPDKIDGAFQLVFGFFSKSEISITEVQYWKHFFVIVLENEDSYLAEIPSTIGRCSCFYLFEKEMGRPNPDEYPARRIHDPTGETVDNGEYDILRPGVMLSSGRHPTTHLEYHTTSGVLVEDSIGEKYMTVASHGFPNGDRIFHPFAGAKDIGQIIMELSHTDIALVKLHDEVKFENETFESPLSGATPTRLKEFVPANNTQIGSEIYMNNPYLGYSEGTCGPHVRMRVPNDDPNEPELQWIKARWLYLGQGFIDHLEDGICGSAIWNGDGDVIGFFRYAPRSGHFLDWCCAVAADNVIDRGFKIAE</sequence>
<protein>
    <submittedName>
        <fullName evidence="2">Uncharacterized protein</fullName>
    </submittedName>
</protein>
<feature type="region of interest" description="Disordered" evidence="1">
    <location>
        <begin position="1"/>
        <end position="40"/>
    </location>
</feature>
<dbReference type="STRING" id="544711.F0UW55"/>